<sequence length="161" mass="18220">MDKDYKVKVNSEAEFEFNLDEIQKLDAQPLSSNKYHVLKENKSFKAEIVDSNFLNRKYVVKINSNSYEIDIANELDLLIEKMGLSLGNAQIVNDIKAPMPGLILEVNVQEGQEVKEGDYLLVLEAMKMENALTAPRDAVIKSISVEKGQTVDKNQLLIEME</sequence>
<evidence type="ECO:0000313" key="3">
    <source>
        <dbReference type="EMBL" id="SHI54230.1"/>
    </source>
</evidence>
<dbReference type="InterPro" id="IPR000089">
    <property type="entry name" value="Biotin_lipoyl"/>
</dbReference>
<dbReference type="PANTHER" id="PTHR45266">
    <property type="entry name" value="OXALOACETATE DECARBOXYLASE ALPHA CHAIN"/>
    <property type="match status" value="1"/>
</dbReference>
<dbReference type="PANTHER" id="PTHR45266:SF3">
    <property type="entry name" value="OXALOACETATE DECARBOXYLASE ALPHA CHAIN"/>
    <property type="match status" value="1"/>
</dbReference>
<accession>A0A1M6BZS4</accession>
<dbReference type="SUPFAM" id="SSF51230">
    <property type="entry name" value="Single hybrid motif"/>
    <property type="match status" value="1"/>
</dbReference>
<dbReference type="CDD" id="cd06850">
    <property type="entry name" value="biotinyl_domain"/>
    <property type="match status" value="1"/>
</dbReference>
<organism evidence="3 4">
    <name type="scientific">Mesonia phycicola</name>
    <dbReference type="NCBI Taxonomy" id="579105"/>
    <lineage>
        <taxon>Bacteria</taxon>
        <taxon>Pseudomonadati</taxon>
        <taxon>Bacteroidota</taxon>
        <taxon>Flavobacteriia</taxon>
        <taxon>Flavobacteriales</taxon>
        <taxon>Flavobacteriaceae</taxon>
        <taxon>Mesonia</taxon>
    </lineage>
</organism>
<keyword evidence="1" id="KW-0092">Biotin</keyword>
<dbReference type="InterPro" id="IPR050709">
    <property type="entry name" value="Biotin_Carboxyl_Carrier/Decarb"/>
</dbReference>
<dbReference type="FunFam" id="2.40.50.100:FF:000003">
    <property type="entry name" value="Acetyl-CoA carboxylase biotin carboxyl carrier protein"/>
    <property type="match status" value="1"/>
</dbReference>
<dbReference type="RefSeq" id="WP_073148571.1">
    <property type="nucleotide sequence ID" value="NZ_FQYY01000002.1"/>
</dbReference>
<proteinExistence type="predicted"/>
<dbReference type="STRING" id="579105.SAMN04488096_102297"/>
<dbReference type="EMBL" id="FQYY01000002">
    <property type="protein sequence ID" value="SHI54230.1"/>
    <property type="molecule type" value="Genomic_DNA"/>
</dbReference>
<gene>
    <name evidence="3" type="ORF">SAMN04488096_102297</name>
</gene>
<reference evidence="3 4" key="1">
    <citation type="submission" date="2016-11" db="EMBL/GenBank/DDBJ databases">
        <authorList>
            <person name="Jaros S."/>
            <person name="Januszkiewicz K."/>
            <person name="Wedrychowicz H."/>
        </authorList>
    </citation>
    <scope>NUCLEOTIDE SEQUENCE [LARGE SCALE GENOMIC DNA]</scope>
    <source>
        <strain evidence="3 4">DSM 21425</strain>
    </source>
</reference>
<protein>
    <submittedName>
        <fullName evidence="3">Biotin carboxyl carrier protein</fullName>
    </submittedName>
</protein>
<name>A0A1M6BZS4_9FLAO</name>
<feature type="domain" description="Lipoyl-binding" evidence="2">
    <location>
        <begin position="79"/>
        <end position="161"/>
    </location>
</feature>
<dbReference type="Proteomes" id="UP000184225">
    <property type="component" value="Unassembled WGS sequence"/>
</dbReference>
<keyword evidence="4" id="KW-1185">Reference proteome</keyword>
<dbReference type="PROSITE" id="PS50968">
    <property type="entry name" value="BIOTINYL_LIPOYL"/>
    <property type="match status" value="1"/>
</dbReference>
<dbReference type="AlphaFoldDB" id="A0A1M6BZS4"/>
<dbReference type="Pfam" id="PF00364">
    <property type="entry name" value="Biotin_lipoyl"/>
    <property type="match status" value="1"/>
</dbReference>
<evidence type="ECO:0000259" key="2">
    <source>
        <dbReference type="PROSITE" id="PS50968"/>
    </source>
</evidence>
<dbReference type="InterPro" id="IPR011053">
    <property type="entry name" value="Single_hybrid_motif"/>
</dbReference>
<dbReference type="PROSITE" id="PS00188">
    <property type="entry name" value="BIOTIN"/>
    <property type="match status" value="1"/>
</dbReference>
<dbReference type="OrthoDB" id="9812676at2"/>
<dbReference type="InterPro" id="IPR001882">
    <property type="entry name" value="Biotin_BS"/>
</dbReference>
<evidence type="ECO:0000256" key="1">
    <source>
        <dbReference type="ARBA" id="ARBA00023267"/>
    </source>
</evidence>
<evidence type="ECO:0000313" key="4">
    <source>
        <dbReference type="Proteomes" id="UP000184225"/>
    </source>
</evidence>
<dbReference type="Gene3D" id="2.40.50.100">
    <property type="match status" value="1"/>
</dbReference>